<feature type="transmembrane region" description="Helical" evidence="4">
    <location>
        <begin position="63"/>
        <end position="82"/>
    </location>
</feature>
<protein>
    <recommendedName>
        <fullName evidence="5">Histidine kinase/HSP90-like ATPase domain-containing protein</fullName>
    </recommendedName>
</protein>
<keyword evidence="3" id="KW-0902">Two-component regulatory system</keyword>
<keyword evidence="2" id="KW-0418">Kinase</keyword>
<evidence type="ECO:0000259" key="5">
    <source>
        <dbReference type="Pfam" id="PF02518"/>
    </source>
</evidence>
<feature type="transmembrane region" description="Helical" evidence="4">
    <location>
        <begin position="117"/>
        <end position="135"/>
    </location>
</feature>
<evidence type="ECO:0000313" key="6">
    <source>
        <dbReference type="EMBL" id="GGH61724.1"/>
    </source>
</evidence>
<dbReference type="Proteomes" id="UP000600171">
    <property type="component" value="Unassembled WGS sequence"/>
</dbReference>
<keyword evidence="4" id="KW-1133">Transmembrane helix</keyword>
<dbReference type="SUPFAM" id="SSF55874">
    <property type="entry name" value="ATPase domain of HSP90 chaperone/DNA topoisomerase II/histidine kinase"/>
    <property type="match status" value="1"/>
</dbReference>
<dbReference type="Pfam" id="PF02518">
    <property type="entry name" value="HATPase_c"/>
    <property type="match status" value="1"/>
</dbReference>
<dbReference type="InterPro" id="IPR050482">
    <property type="entry name" value="Sensor_HK_TwoCompSys"/>
</dbReference>
<accession>A0A917IQX6</accession>
<gene>
    <name evidence="6" type="ORF">GCM10007359_11190</name>
</gene>
<feature type="transmembrane region" description="Helical" evidence="4">
    <location>
        <begin position="147"/>
        <end position="167"/>
    </location>
</feature>
<dbReference type="GO" id="GO:0000160">
    <property type="term" value="P:phosphorelay signal transduction system"/>
    <property type="evidence" value="ECO:0007669"/>
    <property type="project" value="UniProtKB-KW"/>
</dbReference>
<reference evidence="6 7" key="1">
    <citation type="journal article" date="2014" name="Int. J. Syst. Evol. Microbiol.">
        <title>Complete genome sequence of Corynebacterium casei LMG S-19264T (=DSM 44701T), isolated from a smear-ripened cheese.</title>
        <authorList>
            <consortium name="US DOE Joint Genome Institute (JGI-PGF)"/>
            <person name="Walter F."/>
            <person name="Albersmeier A."/>
            <person name="Kalinowski J."/>
            <person name="Ruckert C."/>
        </authorList>
    </citation>
    <scope>NUCLEOTIDE SEQUENCE [LARGE SCALE GENOMIC DNA]</scope>
    <source>
        <strain evidence="6 7">CCM 8669</strain>
    </source>
</reference>
<feature type="transmembrane region" description="Helical" evidence="4">
    <location>
        <begin position="88"/>
        <end position="105"/>
    </location>
</feature>
<dbReference type="AlphaFoldDB" id="A0A917IQX6"/>
<keyword evidence="7" id="KW-1185">Reference proteome</keyword>
<dbReference type="EMBL" id="BMDC01000001">
    <property type="protein sequence ID" value="GGH61724.1"/>
    <property type="molecule type" value="Genomic_DNA"/>
</dbReference>
<dbReference type="GO" id="GO:0016301">
    <property type="term" value="F:kinase activity"/>
    <property type="evidence" value="ECO:0007669"/>
    <property type="project" value="UniProtKB-KW"/>
</dbReference>
<evidence type="ECO:0000256" key="1">
    <source>
        <dbReference type="ARBA" id="ARBA00022679"/>
    </source>
</evidence>
<dbReference type="RefSeq" id="WP_188359289.1">
    <property type="nucleotide sequence ID" value="NZ_BMDC01000001.1"/>
</dbReference>
<organism evidence="6 7">
    <name type="scientific">Rothia aerolata</name>
    <dbReference type="NCBI Taxonomy" id="1812262"/>
    <lineage>
        <taxon>Bacteria</taxon>
        <taxon>Bacillati</taxon>
        <taxon>Actinomycetota</taxon>
        <taxon>Actinomycetes</taxon>
        <taxon>Micrococcales</taxon>
        <taxon>Micrococcaceae</taxon>
        <taxon>Rothia</taxon>
    </lineage>
</organism>
<proteinExistence type="predicted"/>
<comment type="caution">
    <text evidence="6">The sequence shown here is derived from an EMBL/GenBank/DDBJ whole genome shotgun (WGS) entry which is preliminary data.</text>
</comment>
<dbReference type="PANTHER" id="PTHR24421">
    <property type="entry name" value="NITRATE/NITRITE SENSOR PROTEIN NARX-RELATED"/>
    <property type="match status" value="1"/>
</dbReference>
<feature type="transmembrane region" description="Helical" evidence="4">
    <location>
        <begin position="7"/>
        <end position="24"/>
    </location>
</feature>
<keyword evidence="1" id="KW-0808">Transferase</keyword>
<dbReference type="Gene3D" id="3.30.565.10">
    <property type="entry name" value="Histidine kinase-like ATPase, C-terminal domain"/>
    <property type="match status" value="1"/>
</dbReference>
<evidence type="ECO:0000256" key="2">
    <source>
        <dbReference type="ARBA" id="ARBA00022777"/>
    </source>
</evidence>
<name>A0A917IQX6_9MICC</name>
<dbReference type="InterPro" id="IPR003594">
    <property type="entry name" value="HATPase_dom"/>
</dbReference>
<keyword evidence="4" id="KW-0472">Membrane</keyword>
<feature type="domain" description="Histidine kinase/HSP90-like ATPase" evidence="5">
    <location>
        <begin position="293"/>
        <end position="395"/>
    </location>
</feature>
<evidence type="ECO:0000256" key="4">
    <source>
        <dbReference type="SAM" id="Phobius"/>
    </source>
</evidence>
<keyword evidence="4" id="KW-0812">Transmembrane</keyword>
<dbReference type="PANTHER" id="PTHR24421:SF61">
    <property type="entry name" value="OXYGEN SENSOR HISTIDINE KINASE NREB"/>
    <property type="match status" value="1"/>
</dbReference>
<dbReference type="InterPro" id="IPR036890">
    <property type="entry name" value="HATPase_C_sf"/>
</dbReference>
<sequence length="398" mass="44194">MFCSLEIFFAVFGVALIFQNYPALKMSGYNFASWHSIFALLVITNSMWLIYNGIRREYSRATVTPALYIAYGAYLTYPLAITENASTVVPWCTLIGLYGLITPITTDGLRSTTLHSLGFGLAYAVSVAGSSWTSGLDIQYSEAVARGLFLLTCCLLLGFFFCAAYYYTEKSDNLYAETLSAQLQLTRSRDQSHSLQEFDKLVHDNVMAALLDASRTEGPIADRTRALAQRAIGVLEDESERFSTTARPSTFQSLTEQIAVGVAPWNSRLRFVENDESDLPKADPESEIPSNVARAFTHAVTEAVSNSARHSGTRTTQISIRTEMRRPASALRSDEDQPYIFCTVLDHGQGFNMKNLDMSRMGVRVSMLRSMEEVGGRVTIKSAPYRGTRVTVQWPGEL</sequence>
<evidence type="ECO:0000256" key="3">
    <source>
        <dbReference type="ARBA" id="ARBA00023012"/>
    </source>
</evidence>
<evidence type="ECO:0000313" key="7">
    <source>
        <dbReference type="Proteomes" id="UP000600171"/>
    </source>
</evidence>
<feature type="transmembrane region" description="Helical" evidence="4">
    <location>
        <begin position="30"/>
        <end position="51"/>
    </location>
</feature>